<evidence type="ECO:0000313" key="2">
    <source>
        <dbReference type="EMBL" id="MDO7882812.1"/>
    </source>
</evidence>
<dbReference type="InterPro" id="IPR000073">
    <property type="entry name" value="AB_hydrolase_1"/>
</dbReference>
<dbReference type="Gene3D" id="3.40.50.1820">
    <property type="entry name" value="alpha/beta hydrolase"/>
    <property type="match status" value="1"/>
</dbReference>
<dbReference type="GO" id="GO:0016787">
    <property type="term" value="F:hydrolase activity"/>
    <property type="evidence" value="ECO:0007669"/>
    <property type="project" value="UniProtKB-KW"/>
</dbReference>
<keyword evidence="2" id="KW-0378">Hydrolase</keyword>
<dbReference type="InterPro" id="IPR029058">
    <property type="entry name" value="AB_hydrolase_fold"/>
</dbReference>
<comment type="caution">
    <text evidence="2">The sequence shown here is derived from an EMBL/GenBank/DDBJ whole genome shotgun (WGS) entry which is preliminary data.</text>
</comment>
<dbReference type="SUPFAM" id="SSF53474">
    <property type="entry name" value="alpha/beta-Hydrolases"/>
    <property type="match status" value="1"/>
</dbReference>
<organism evidence="2 3">
    <name type="scientific">Antiquaquibacter soli</name>
    <dbReference type="NCBI Taxonomy" id="3064523"/>
    <lineage>
        <taxon>Bacteria</taxon>
        <taxon>Bacillati</taxon>
        <taxon>Actinomycetota</taxon>
        <taxon>Actinomycetes</taxon>
        <taxon>Micrococcales</taxon>
        <taxon>Microbacteriaceae</taxon>
        <taxon>Antiquaquibacter</taxon>
    </lineage>
</organism>
<sequence length="275" mass="29295">MTAATRPAPRLVPTRLGRLAVREYGAGAAAVLWHGLLVDSASWSRVIPPLAEHRRLIVVDGPGHGDSDELARVTTIARCADAAVDLLDALGLVDPVDWVGSAWGGHVGYAVDAAHPGRLSSLVAIESPTEPASTAERRRLRALRPVLRVAGRGGFVVRLVAEAQLTDYSRAVDAEAVAIVRESLRRQSRRSLSTSIASFVLRRADLEADLVGGSAPALLVASDDRGYWTPESVRRAAGRRAGATATTVSWSRMLVPIEQPAALSREIVGFWRGLG</sequence>
<dbReference type="Proteomes" id="UP001241072">
    <property type="component" value="Unassembled WGS sequence"/>
</dbReference>
<dbReference type="Pfam" id="PF00561">
    <property type="entry name" value="Abhydrolase_1"/>
    <property type="match status" value="1"/>
</dbReference>
<evidence type="ECO:0000313" key="3">
    <source>
        <dbReference type="Proteomes" id="UP001241072"/>
    </source>
</evidence>
<dbReference type="RefSeq" id="WP_305003244.1">
    <property type="nucleotide sequence ID" value="NZ_JAUQUB010000002.1"/>
</dbReference>
<proteinExistence type="predicted"/>
<gene>
    <name evidence="2" type="ORF">Q5716_11305</name>
</gene>
<protein>
    <submittedName>
        <fullName evidence="2">Alpha/beta fold hydrolase</fullName>
    </submittedName>
</protein>
<accession>A0ABT9BP46</accession>
<feature type="domain" description="AB hydrolase-1" evidence="1">
    <location>
        <begin position="31"/>
        <end position="136"/>
    </location>
</feature>
<dbReference type="InterPro" id="IPR050266">
    <property type="entry name" value="AB_hydrolase_sf"/>
</dbReference>
<name>A0ABT9BP46_9MICO</name>
<dbReference type="EMBL" id="JAUQUB010000002">
    <property type="protein sequence ID" value="MDO7882812.1"/>
    <property type="molecule type" value="Genomic_DNA"/>
</dbReference>
<reference evidence="2 3" key="1">
    <citation type="submission" date="2023-07" db="EMBL/GenBank/DDBJ databases">
        <title>Protaetiibacter sp. nov WY-16 isolated from soil.</title>
        <authorList>
            <person name="Liu B."/>
            <person name="Wan Y."/>
        </authorList>
    </citation>
    <scope>NUCLEOTIDE SEQUENCE [LARGE SCALE GENOMIC DNA]</scope>
    <source>
        <strain evidence="2 3">WY-16</strain>
    </source>
</reference>
<evidence type="ECO:0000259" key="1">
    <source>
        <dbReference type="Pfam" id="PF00561"/>
    </source>
</evidence>
<dbReference type="PANTHER" id="PTHR43798">
    <property type="entry name" value="MONOACYLGLYCEROL LIPASE"/>
    <property type="match status" value="1"/>
</dbReference>
<keyword evidence="3" id="KW-1185">Reference proteome</keyword>